<evidence type="ECO:0000313" key="6">
    <source>
        <dbReference type="Proteomes" id="UP000029078"/>
    </source>
</evidence>
<keyword evidence="6" id="KW-1185">Reference proteome</keyword>
<dbReference type="EMBL" id="JGZL01000010">
    <property type="protein sequence ID" value="KFI88194.1"/>
    <property type="molecule type" value="Genomic_DNA"/>
</dbReference>
<dbReference type="InterPro" id="IPR006059">
    <property type="entry name" value="SBP"/>
</dbReference>
<dbReference type="AlphaFoldDB" id="A0A087CY44"/>
<keyword evidence="3 4" id="KW-0732">Signal</keyword>
<dbReference type="eggNOG" id="COG2182">
    <property type="taxonomic scope" value="Bacteria"/>
</dbReference>
<dbReference type="PANTHER" id="PTHR30061">
    <property type="entry name" value="MALTOSE-BINDING PERIPLASMIC PROTEIN"/>
    <property type="match status" value="1"/>
</dbReference>
<proteinExistence type="inferred from homology"/>
<dbReference type="RefSeq" id="WP_026647127.1">
    <property type="nucleotide sequence ID" value="NZ_JGZL01000010.1"/>
</dbReference>
<evidence type="ECO:0000256" key="3">
    <source>
        <dbReference type="ARBA" id="ARBA00022729"/>
    </source>
</evidence>
<comment type="similarity">
    <text evidence="1">Belongs to the bacterial solute-binding protein 1 family.</text>
</comment>
<keyword evidence="2" id="KW-0813">Transport</keyword>
<dbReference type="GO" id="GO:0042956">
    <property type="term" value="P:maltodextrin transmembrane transport"/>
    <property type="evidence" value="ECO:0007669"/>
    <property type="project" value="TreeGrafter"/>
</dbReference>
<reference evidence="5 6" key="1">
    <citation type="submission" date="2014-03" db="EMBL/GenBank/DDBJ databases">
        <title>Genomics of Bifidobacteria.</title>
        <authorList>
            <person name="Ventura M."/>
            <person name="Milani C."/>
            <person name="Lugli G.A."/>
        </authorList>
    </citation>
    <scope>NUCLEOTIDE SEQUENCE [LARGE SCALE GENOMIC DNA]</scope>
    <source>
        <strain evidence="5 6">LMG 21811</strain>
    </source>
</reference>
<evidence type="ECO:0000313" key="5">
    <source>
        <dbReference type="EMBL" id="KFI88194.1"/>
    </source>
</evidence>
<name>A0A087CY44_BIFRU</name>
<dbReference type="GO" id="GO:1901982">
    <property type="term" value="F:maltose binding"/>
    <property type="evidence" value="ECO:0007669"/>
    <property type="project" value="TreeGrafter"/>
</dbReference>
<dbReference type="Pfam" id="PF13416">
    <property type="entry name" value="SBP_bac_8"/>
    <property type="match status" value="1"/>
</dbReference>
<dbReference type="GO" id="GO:0015768">
    <property type="term" value="P:maltose transport"/>
    <property type="evidence" value="ECO:0007669"/>
    <property type="project" value="TreeGrafter"/>
</dbReference>
<protein>
    <submittedName>
        <fullName evidence="5">Maltose ABC transporter, binding protein</fullName>
    </submittedName>
</protein>
<dbReference type="GO" id="GO:0055052">
    <property type="term" value="C:ATP-binding cassette (ABC) transporter complex, substrate-binding subunit-containing"/>
    <property type="evidence" value="ECO:0007669"/>
    <property type="project" value="TreeGrafter"/>
</dbReference>
<dbReference type="Gene3D" id="3.40.190.10">
    <property type="entry name" value="Periplasmic binding protein-like II"/>
    <property type="match status" value="2"/>
</dbReference>
<dbReference type="SUPFAM" id="SSF53850">
    <property type="entry name" value="Periplasmic binding protein-like II"/>
    <property type="match status" value="1"/>
</dbReference>
<feature type="chain" id="PRO_5038740846" evidence="4">
    <location>
        <begin position="23"/>
        <end position="414"/>
    </location>
</feature>
<evidence type="ECO:0000256" key="4">
    <source>
        <dbReference type="SAM" id="SignalP"/>
    </source>
</evidence>
<comment type="caution">
    <text evidence="5">The sequence shown here is derived from an EMBL/GenBank/DDBJ whole genome shotgun (WGS) entry which is preliminary data.</text>
</comment>
<organism evidence="5 6">
    <name type="scientific">Bifidobacterium ruminantium</name>
    <dbReference type="NCBI Taxonomy" id="78346"/>
    <lineage>
        <taxon>Bacteria</taxon>
        <taxon>Bacillati</taxon>
        <taxon>Actinomycetota</taxon>
        <taxon>Actinomycetes</taxon>
        <taxon>Bifidobacteriales</taxon>
        <taxon>Bifidobacteriaceae</taxon>
        <taxon>Bifidobacterium</taxon>
    </lineage>
</organism>
<gene>
    <name evidence="5" type="ORF">BRUM_1607</name>
</gene>
<evidence type="ECO:0000256" key="1">
    <source>
        <dbReference type="ARBA" id="ARBA00008520"/>
    </source>
</evidence>
<dbReference type="Proteomes" id="UP000029078">
    <property type="component" value="Unassembled WGS sequence"/>
</dbReference>
<feature type="signal peptide" evidence="4">
    <location>
        <begin position="1"/>
        <end position="22"/>
    </location>
</feature>
<dbReference type="PANTHER" id="PTHR30061:SF50">
    <property type="entry name" value="MALTOSE_MALTODEXTRIN-BINDING PERIPLASMIC PROTEIN"/>
    <property type="match status" value="1"/>
</dbReference>
<accession>A0A087CY44</accession>
<dbReference type="STRING" id="78346.BRUM_1607"/>
<evidence type="ECO:0000256" key="2">
    <source>
        <dbReference type="ARBA" id="ARBA00022448"/>
    </source>
</evidence>
<sequence>MKIDWKKAIGLTAAVAMLVPLAACGGSDNGGSDKKASGTQNITLSVWAPQEDQAKNTNWLGKVEENFAKAHPEYNITWKNDVVSEGDASKQVSTDPSAAADVYMFASDQLGVLMDAKAIGQLGTDAEKQVKEQNGDLEVDSVTGTDGKLYGVPYTDNTWFMYYNKSKITEDEAKDFDAMLAKAKVTFPMSNSWYVGGFFDGLTLFGEKGTEEKAGMVFPKDGADITSYLADVVANPNFSNDDGASGLAAIKDGSADVLFSGTWSAKDVKEALGDNYAATSLPTFTVNGQKKQMKSFAATKAAAYNPNAKNPKAAAQFAAYLGSTEAQKLHYEMRAIPPTDKSLSDLTTDDIAAKAQADTMANTALLQSGLSGMNDWWTPAETFGKALVNKEITKDNAAAKYQDWVKQAGGKIAE</sequence>